<comment type="caution">
    <text evidence="2">The sequence shown here is derived from an EMBL/GenBank/DDBJ whole genome shotgun (WGS) entry which is preliminary data.</text>
</comment>
<feature type="transmembrane region" description="Helical" evidence="1">
    <location>
        <begin position="35"/>
        <end position="62"/>
    </location>
</feature>
<name>A0AAD4QW61_9BILA</name>
<keyword evidence="3" id="KW-1185">Reference proteome</keyword>
<keyword evidence="1" id="KW-1133">Transmembrane helix</keyword>
<accession>A0AAD4QW61</accession>
<dbReference type="AlphaFoldDB" id="A0AAD4QW61"/>
<dbReference type="Proteomes" id="UP001201812">
    <property type="component" value="Unassembled WGS sequence"/>
</dbReference>
<evidence type="ECO:0000313" key="2">
    <source>
        <dbReference type="EMBL" id="KAI1693031.1"/>
    </source>
</evidence>
<proteinExistence type="predicted"/>
<reference evidence="2" key="1">
    <citation type="submission" date="2022-01" db="EMBL/GenBank/DDBJ databases">
        <title>Genome Sequence Resource for Two Populations of Ditylenchus destructor, the Migratory Endoparasitic Phytonematode.</title>
        <authorList>
            <person name="Zhang H."/>
            <person name="Lin R."/>
            <person name="Xie B."/>
        </authorList>
    </citation>
    <scope>NUCLEOTIDE SEQUENCE</scope>
    <source>
        <strain evidence="2">BazhouSP</strain>
    </source>
</reference>
<keyword evidence="1" id="KW-0472">Membrane</keyword>
<evidence type="ECO:0000256" key="1">
    <source>
        <dbReference type="SAM" id="Phobius"/>
    </source>
</evidence>
<feature type="transmembrane region" description="Helical" evidence="1">
    <location>
        <begin position="7"/>
        <end position="29"/>
    </location>
</feature>
<keyword evidence="1" id="KW-0812">Transmembrane</keyword>
<sequence>MGLVAQMAAFVFGLLLPVLILLVIAFVIANMNSNLMIMLAIPVLMFKCLLNTTLTIVLITPYRLATLRILRRITGRGDKATTVVFLPTAVSVQTIEIREFYPGALEK</sequence>
<dbReference type="EMBL" id="JAKKPZ010000686">
    <property type="protein sequence ID" value="KAI1693031.1"/>
    <property type="molecule type" value="Genomic_DNA"/>
</dbReference>
<organism evidence="2 3">
    <name type="scientific">Ditylenchus destructor</name>
    <dbReference type="NCBI Taxonomy" id="166010"/>
    <lineage>
        <taxon>Eukaryota</taxon>
        <taxon>Metazoa</taxon>
        <taxon>Ecdysozoa</taxon>
        <taxon>Nematoda</taxon>
        <taxon>Chromadorea</taxon>
        <taxon>Rhabditida</taxon>
        <taxon>Tylenchina</taxon>
        <taxon>Tylenchomorpha</taxon>
        <taxon>Sphaerularioidea</taxon>
        <taxon>Anguinidae</taxon>
        <taxon>Anguininae</taxon>
        <taxon>Ditylenchus</taxon>
    </lineage>
</organism>
<evidence type="ECO:0000313" key="3">
    <source>
        <dbReference type="Proteomes" id="UP001201812"/>
    </source>
</evidence>
<protein>
    <submittedName>
        <fullName evidence="2">Uncharacterized protein</fullName>
    </submittedName>
</protein>
<gene>
    <name evidence="2" type="ORF">DdX_20881</name>
</gene>